<evidence type="ECO:0000259" key="8">
    <source>
        <dbReference type="Pfam" id="PF01243"/>
    </source>
</evidence>
<proteinExistence type="predicted"/>
<dbReference type="GO" id="GO:0010181">
    <property type="term" value="F:FMN binding"/>
    <property type="evidence" value="ECO:0007669"/>
    <property type="project" value="InterPro"/>
</dbReference>
<dbReference type="PANTHER" id="PTHR10851:SF0">
    <property type="entry name" value="PYRIDOXINE-5'-PHOSPHATE OXIDASE"/>
    <property type="match status" value="1"/>
</dbReference>
<dbReference type="EC" id="1.4.3.5" evidence="4"/>
<dbReference type="GO" id="GO:0004733">
    <property type="term" value="F:pyridoxamine phosphate oxidase activity"/>
    <property type="evidence" value="ECO:0007669"/>
    <property type="project" value="UniProtKB-EC"/>
</dbReference>
<dbReference type="NCBIfam" id="TIGR00558">
    <property type="entry name" value="pdxH"/>
    <property type="match status" value="1"/>
</dbReference>
<reference evidence="10" key="1">
    <citation type="submission" date="2022-07" db="EMBL/GenBank/DDBJ databases">
        <title>Genome Sequence of Physisporinus lineatus.</title>
        <authorList>
            <person name="Buettner E."/>
        </authorList>
    </citation>
    <scope>NUCLEOTIDE SEQUENCE</scope>
    <source>
        <strain evidence="10">VT162</strain>
    </source>
</reference>
<comment type="pathway">
    <text evidence="2">Cofactor metabolism; pyridoxal 5'-phosphate salvage; pyridoxal 5'-phosphate from pyridoxamine 5'-phosphate: step 1/1.</text>
</comment>
<dbReference type="InterPro" id="IPR000659">
    <property type="entry name" value="Pyridox_Oxase"/>
</dbReference>
<comment type="pathway">
    <text evidence="3">Cofactor metabolism; pyridoxal 5'-phosphate salvage; pyridoxal 5'-phosphate from pyridoxine 5'-phosphate: step 1/1.</text>
</comment>
<gene>
    <name evidence="10" type="ORF">NLI96_g5780</name>
</gene>
<dbReference type="Pfam" id="PF01243">
    <property type="entry name" value="PNPOx_N"/>
    <property type="match status" value="1"/>
</dbReference>
<keyword evidence="6" id="KW-0288">FMN</keyword>
<comment type="caution">
    <text evidence="10">The sequence shown here is derived from an EMBL/GenBank/DDBJ whole genome shotgun (WGS) entry which is preliminary data.</text>
</comment>
<dbReference type="InterPro" id="IPR011576">
    <property type="entry name" value="Pyridox_Oxase_N"/>
</dbReference>
<evidence type="ECO:0000256" key="3">
    <source>
        <dbReference type="ARBA" id="ARBA00005037"/>
    </source>
</evidence>
<dbReference type="PIRSF" id="PIRSF000190">
    <property type="entry name" value="Pyd_amn-ph_oxd"/>
    <property type="match status" value="1"/>
</dbReference>
<dbReference type="PROSITE" id="PS01064">
    <property type="entry name" value="PYRIDOX_OXIDASE"/>
    <property type="match status" value="1"/>
</dbReference>
<organism evidence="10 11">
    <name type="scientific">Meripilus lineatus</name>
    <dbReference type="NCBI Taxonomy" id="2056292"/>
    <lineage>
        <taxon>Eukaryota</taxon>
        <taxon>Fungi</taxon>
        <taxon>Dikarya</taxon>
        <taxon>Basidiomycota</taxon>
        <taxon>Agaricomycotina</taxon>
        <taxon>Agaricomycetes</taxon>
        <taxon>Polyporales</taxon>
        <taxon>Meripilaceae</taxon>
        <taxon>Meripilus</taxon>
    </lineage>
</organism>
<evidence type="ECO:0000313" key="11">
    <source>
        <dbReference type="Proteomes" id="UP001212997"/>
    </source>
</evidence>
<evidence type="ECO:0000313" key="10">
    <source>
        <dbReference type="EMBL" id="KAJ3484263.1"/>
    </source>
</evidence>
<evidence type="ECO:0000256" key="5">
    <source>
        <dbReference type="ARBA" id="ARBA00022630"/>
    </source>
</evidence>
<dbReference type="InterPro" id="IPR019576">
    <property type="entry name" value="Pyridoxamine_oxidase_dimer_C"/>
</dbReference>
<comment type="cofactor">
    <cofactor evidence="1">
        <name>FMN</name>
        <dbReference type="ChEBI" id="CHEBI:58210"/>
    </cofactor>
</comment>
<evidence type="ECO:0000256" key="2">
    <source>
        <dbReference type="ARBA" id="ARBA00004738"/>
    </source>
</evidence>
<evidence type="ECO:0000259" key="9">
    <source>
        <dbReference type="Pfam" id="PF10590"/>
    </source>
</evidence>
<feature type="domain" description="Pyridoxine 5'-phosphate oxidase dimerisation C-terminal" evidence="9">
    <location>
        <begin position="134"/>
        <end position="180"/>
    </location>
</feature>
<keyword evidence="7" id="KW-0560">Oxidoreductase</keyword>
<dbReference type="Pfam" id="PF10590">
    <property type="entry name" value="PNP_phzG_C"/>
    <property type="match status" value="1"/>
</dbReference>
<dbReference type="NCBIfam" id="NF004231">
    <property type="entry name" value="PRK05679.1"/>
    <property type="match status" value="1"/>
</dbReference>
<evidence type="ECO:0000256" key="7">
    <source>
        <dbReference type="ARBA" id="ARBA00023002"/>
    </source>
</evidence>
<dbReference type="SUPFAM" id="SSF50475">
    <property type="entry name" value="FMN-binding split barrel"/>
    <property type="match status" value="1"/>
</dbReference>
<dbReference type="InterPro" id="IPR012349">
    <property type="entry name" value="Split_barrel_FMN-bd"/>
</dbReference>
<evidence type="ECO:0000256" key="1">
    <source>
        <dbReference type="ARBA" id="ARBA00001917"/>
    </source>
</evidence>
<dbReference type="Proteomes" id="UP001212997">
    <property type="component" value="Unassembled WGS sequence"/>
</dbReference>
<dbReference type="AlphaFoldDB" id="A0AAD5V496"/>
<keyword evidence="5" id="KW-0285">Flavoprotein</keyword>
<evidence type="ECO:0000256" key="4">
    <source>
        <dbReference type="ARBA" id="ARBA00012801"/>
    </source>
</evidence>
<dbReference type="GO" id="GO:0008615">
    <property type="term" value="P:pyridoxine biosynthetic process"/>
    <property type="evidence" value="ECO:0007669"/>
    <property type="project" value="InterPro"/>
</dbReference>
<evidence type="ECO:0000256" key="6">
    <source>
        <dbReference type="ARBA" id="ARBA00022643"/>
    </source>
</evidence>
<feature type="domain" description="Pyridoxamine 5'-phosphate oxidase N-terminal" evidence="8">
    <location>
        <begin position="1"/>
        <end position="97"/>
    </location>
</feature>
<dbReference type="PANTHER" id="PTHR10851">
    <property type="entry name" value="PYRIDOXINE-5-PHOSPHATE OXIDASE"/>
    <property type="match status" value="1"/>
</dbReference>
<name>A0AAD5V496_9APHY</name>
<keyword evidence="11" id="KW-1185">Reference proteome</keyword>
<sequence length="180" mass="20619">MSVSTATASGIPSSRFVLLKELDKRGFLFFTNYESRKARELDESPYAALAFYWREVHKQVRVVGKVEKVSKETSEEYFKTRPVGSRLGAWSSPQSSVVREGEVKERLEKNKARFGIEDEHAAASDIEIPLPEFWGGYRVVPQEVEFWLGKPSRLHDRIRYTRVAGSPDDAPQWTIERIAP</sequence>
<accession>A0AAD5V496</accession>
<dbReference type="EMBL" id="JANAWD010000196">
    <property type="protein sequence ID" value="KAJ3484263.1"/>
    <property type="molecule type" value="Genomic_DNA"/>
</dbReference>
<dbReference type="InterPro" id="IPR019740">
    <property type="entry name" value="Pyridox_Oxase_CS"/>
</dbReference>
<protein>
    <recommendedName>
        <fullName evidence="4">pyridoxal 5'-phosphate synthase</fullName>
        <ecNumber evidence="4">1.4.3.5</ecNumber>
    </recommendedName>
</protein>
<dbReference type="Gene3D" id="2.30.110.10">
    <property type="entry name" value="Electron Transport, Fmn-binding Protein, Chain A"/>
    <property type="match status" value="1"/>
</dbReference>